<dbReference type="Gene3D" id="3.40.50.1010">
    <property type="entry name" value="5'-nuclease"/>
    <property type="match status" value="1"/>
</dbReference>
<keyword evidence="1 5" id="KW-1277">Toxin-antitoxin system</keyword>
<keyword evidence="4 5" id="KW-0378">Hydrolase</keyword>
<feature type="binding site" evidence="5">
    <location>
        <position position="23"/>
    </location>
    <ligand>
        <name>Mg(2+)</name>
        <dbReference type="ChEBI" id="CHEBI:18420"/>
    </ligand>
</feature>
<feature type="domain" description="PIN" evidence="6">
    <location>
        <begin position="21"/>
        <end position="132"/>
    </location>
</feature>
<accession>A0ABX2ECH2</accession>
<dbReference type="RefSeq" id="WP_173121168.1">
    <property type="nucleotide sequence ID" value="NZ_JABRWJ010000001.1"/>
</dbReference>
<sequence length="153" mass="16611">MKGAPRRTAAPPSAAPKPSLLIDTGVLVALFDRLDAFHASVTAWAAQNHDAWLTVAPVLCEAAHFLPARQRAALAGLTDRGVIQVQAPDAAGHARIAGLFDKYADVDPDWADLELVWLAEHTGIHRIATLDVADFSVYRIGGRRRFELELLSR</sequence>
<dbReference type="InterPro" id="IPR022907">
    <property type="entry name" value="VapC_family"/>
</dbReference>
<dbReference type="InterPro" id="IPR029060">
    <property type="entry name" value="PIN-like_dom_sf"/>
</dbReference>
<dbReference type="Proteomes" id="UP000737171">
    <property type="component" value="Unassembled WGS sequence"/>
</dbReference>
<dbReference type="SUPFAM" id="SSF88723">
    <property type="entry name" value="PIN domain-like"/>
    <property type="match status" value="1"/>
</dbReference>
<dbReference type="EC" id="3.1.-.-" evidence="5"/>
<evidence type="ECO:0000256" key="4">
    <source>
        <dbReference type="ARBA" id="ARBA00022801"/>
    </source>
</evidence>
<name>A0ABX2ECH2_9BURK</name>
<keyword evidence="5" id="KW-0800">Toxin</keyword>
<gene>
    <name evidence="5" type="primary">vapC</name>
    <name evidence="7" type="ORF">HLB44_04975</name>
</gene>
<dbReference type="EMBL" id="JABRWJ010000001">
    <property type="protein sequence ID" value="NRF66331.1"/>
    <property type="molecule type" value="Genomic_DNA"/>
</dbReference>
<evidence type="ECO:0000313" key="8">
    <source>
        <dbReference type="Proteomes" id="UP000737171"/>
    </source>
</evidence>
<evidence type="ECO:0000313" key="7">
    <source>
        <dbReference type="EMBL" id="NRF66331.1"/>
    </source>
</evidence>
<evidence type="ECO:0000256" key="1">
    <source>
        <dbReference type="ARBA" id="ARBA00022649"/>
    </source>
</evidence>
<comment type="function">
    <text evidence="5">Toxic component of a toxin-antitoxin (TA) system. An RNase.</text>
</comment>
<reference evidence="7 8" key="1">
    <citation type="submission" date="2020-05" db="EMBL/GenBank/DDBJ databases">
        <title>Aquincola sp. isolate from soil.</title>
        <authorList>
            <person name="Han J."/>
            <person name="Kim D.-U."/>
        </authorList>
    </citation>
    <scope>NUCLEOTIDE SEQUENCE [LARGE SCALE GENOMIC DNA]</scope>
    <source>
        <strain evidence="7 8">S2</strain>
    </source>
</reference>
<keyword evidence="8" id="KW-1185">Reference proteome</keyword>
<dbReference type="Pfam" id="PF01850">
    <property type="entry name" value="PIN"/>
    <property type="match status" value="1"/>
</dbReference>
<evidence type="ECO:0000256" key="3">
    <source>
        <dbReference type="ARBA" id="ARBA00022723"/>
    </source>
</evidence>
<dbReference type="InterPro" id="IPR002716">
    <property type="entry name" value="PIN_dom"/>
</dbReference>
<keyword evidence="3 5" id="KW-0479">Metal-binding</keyword>
<comment type="similarity">
    <text evidence="5">Belongs to the PINc/VapC protein family.</text>
</comment>
<keyword evidence="5" id="KW-0460">Magnesium</keyword>
<protein>
    <recommendedName>
        <fullName evidence="5">Ribonuclease VapC</fullName>
        <shortName evidence="5">RNase VapC</shortName>
        <ecNumber evidence="5">3.1.-.-</ecNumber>
    </recommendedName>
    <alternativeName>
        <fullName evidence="5">Toxin VapC</fullName>
    </alternativeName>
</protein>
<proteinExistence type="inferred from homology"/>
<evidence type="ECO:0000256" key="2">
    <source>
        <dbReference type="ARBA" id="ARBA00022722"/>
    </source>
</evidence>
<feature type="binding site" evidence="5">
    <location>
        <position position="112"/>
    </location>
    <ligand>
        <name>Mg(2+)</name>
        <dbReference type="ChEBI" id="CHEBI:18420"/>
    </ligand>
</feature>
<comment type="cofactor">
    <cofactor evidence="5">
        <name>Mg(2+)</name>
        <dbReference type="ChEBI" id="CHEBI:18420"/>
    </cofactor>
</comment>
<evidence type="ECO:0000256" key="5">
    <source>
        <dbReference type="HAMAP-Rule" id="MF_00265"/>
    </source>
</evidence>
<organism evidence="7 8">
    <name type="scientific">Pseudaquabacterium terrae</name>
    <dbReference type="NCBI Taxonomy" id="2732868"/>
    <lineage>
        <taxon>Bacteria</taxon>
        <taxon>Pseudomonadati</taxon>
        <taxon>Pseudomonadota</taxon>
        <taxon>Betaproteobacteria</taxon>
        <taxon>Burkholderiales</taxon>
        <taxon>Sphaerotilaceae</taxon>
        <taxon>Pseudaquabacterium</taxon>
    </lineage>
</organism>
<evidence type="ECO:0000259" key="6">
    <source>
        <dbReference type="Pfam" id="PF01850"/>
    </source>
</evidence>
<comment type="caution">
    <text evidence="7">The sequence shown here is derived from an EMBL/GenBank/DDBJ whole genome shotgun (WGS) entry which is preliminary data.</text>
</comment>
<dbReference type="HAMAP" id="MF_00265">
    <property type="entry name" value="VapC_Nob1"/>
    <property type="match status" value="1"/>
</dbReference>
<keyword evidence="2 5" id="KW-0540">Nuclease</keyword>